<sequence>MRNLLFSYAGYWKCKLIPPVMWQISGMGCAAHDKEMITDFRRKNF</sequence>
<reference evidence="1" key="1">
    <citation type="submission" date="2021-01" db="EMBL/GenBank/DDBJ databases">
        <title>Genomic Encyclopedia of Type Strains, Phase IV (KMG-IV): sequencing the most valuable type-strain genomes for metagenomic binning, comparative biology and taxonomic classification.</title>
        <authorList>
            <person name="Goeker M."/>
        </authorList>
    </citation>
    <scope>NUCLEOTIDE SEQUENCE</scope>
    <source>
        <strain evidence="1">DSM 25523</strain>
    </source>
</reference>
<accession>A0A938Y559</accession>
<comment type="caution">
    <text evidence="1">The sequence shown here is derived from an EMBL/GenBank/DDBJ whole genome shotgun (WGS) entry which is preliminary data.</text>
</comment>
<protein>
    <submittedName>
        <fullName evidence="1">Uncharacterized protein</fullName>
    </submittedName>
</protein>
<dbReference type="Proteomes" id="UP000717624">
    <property type="component" value="Unassembled WGS sequence"/>
</dbReference>
<keyword evidence="2" id="KW-1185">Reference proteome</keyword>
<name>A0A938Y559_9BACL</name>
<dbReference type="EMBL" id="JAFBEB010000015">
    <property type="protein sequence ID" value="MBM7591777.1"/>
    <property type="molecule type" value="Genomic_DNA"/>
</dbReference>
<evidence type="ECO:0000313" key="1">
    <source>
        <dbReference type="EMBL" id="MBM7591777.1"/>
    </source>
</evidence>
<dbReference type="PROSITE" id="PS51257">
    <property type="entry name" value="PROKAR_LIPOPROTEIN"/>
    <property type="match status" value="1"/>
</dbReference>
<organism evidence="1 2">
    <name type="scientific">Brevibacillus fulvus</name>
    <dbReference type="NCBI Taxonomy" id="1125967"/>
    <lineage>
        <taxon>Bacteria</taxon>
        <taxon>Bacillati</taxon>
        <taxon>Bacillota</taxon>
        <taxon>Bacilli</taxon>
        <taxon>Bacillales</taxon>
        <taxon>Paenibacillaceae</taxon>
        <taxon>Brevibacillus</taxon>
    </lineage>
</organism>
<proteinExistence type="predicted"/>
<evidence type="ECO:0000313" key="2">
    <source>
        <dbReference type="Proteomes" id="UP000717624"/>
    </source>
</evidence>
<dbReference type="AlphaFoldDB" id="A0A938Y559"/>
<gene>
    <name evidence="1" type="ORF">JOD01_003429</name>
</gene>